<feature type="site" description="Transition state stabilizer" evidence="6 9">
    <location>
        <position position="182"/>
    </location>
</feature>
<feature type="binding site" evidence="6 8">
    <location>
        <begin position="183"/>
        <end position="184"/>
    </location>
    <ligand>
        <name>substrate</name>
    </ligand>
</feature>
<feature type="active site" description="Tele-phosphohistidine intermediate" evidence="6 7">
    <location>
        <position position="9"/>
    </location>
</feature>
<dbReference type="AlphaFoldDB" id="A0A212RS33"/>
<dbReference type="PROSITE" id="PS00175">
    <property type="entry name" value="PG_MUTASE"/>
    <property type="match status" value="1"/>
</dbReference>
<feature type="binding site" evidence="6 8">
    <location>
        <position position="60"/>
    </location>
    <ligand>
        <name>substrate</name>
    </ligand>
</feature>
<comment type="subunit">
    <text evidence="6">Homodimer.</text>
</comment>
<dbReference type="GO" id="GO:0006096">
    <property type="term" value="P:glycolytic process"/>
    <property type="evidence" value="ECO:0007669"/>
    <property type="project" value="UniProtKB-UniRule"/>
</dbReference>
<dbReference type="SUPFAM" id="SSF53254">
    <property type="entry name" value="Phosphoglycerate mutase-like"/>
    <property type="match status" value="1"/>
</dbReference>
<reference evidence="11 12" key="1">
    <citation type="submission" date="2017-06" db="EMBL/GenBank/DDBJ databases">
        <authorList>
            <person name="Kim H.J."/>
            <person name="Triplett B.A."/>
        </authorList>
    </citation>
    <scope>NUCLEOTIDE SEQUENCE [LARGE SCALE GENOMIC DNA]</scope>
    <source>
        <strain evidence="11 12">B29T1</strain>
    </source>
</reference>
<feature type="binding site" evidence="6 8">
    <location>
        <begin position="114"/>
        <end position="115"/>
    </location>
    <ligand>
        <name>substrate</name>
    </ligand>
</feature>
<gene>
    <name evidence="6" type="primary">gpmA</name>
    <name evidence="11" type="ORF">SAMN07250955_11314</name>
</gene>
<evidence type="ECO:0000313" key="12">
    <source>
        <dbReference type="Proteomes" id="UP000197065"/>
    </source>
</evidence>
<organism evidence="11 12">
    <name type="scientific">Arboricoccus pini</name>
    <dbReference type="NCBI Taxonomy" id="1963835"/>
    <lineage>
        <taxon>Bacteria</taxon>
        <taxon>Pseudomonadati</taxon>
        <taxon>Pseudomonadota</taxon>
        <taxon>Alphaproteobacteria</taxon>
        <taxon>Geminicoccales</taxon>
        <taxon>Geminicoccaceae</taxon>
        <taxon>Arboricoccus</taxon>
    </lineage>
</organism>
<dbReference type="SMART" id="SM00855">
    <property type="entry name" value="PGAM"/>
    <property type="match status" value="1"/>
</dbReference>
<dbReference type="PANTHER" id="PTHR11931">
    <property type="entry name" value="PHOSPHOGLYCERATE MUTASE"/>
    <property type="match status" value="1"/>
</dbReference>
<dbReference type="Gene3D" id="3.40.50.1240">
    <property type="entry name" value="Phosphoglycerate mutase-like"/>
    <property type="match status" value="1"/>
</dbReference>
<feature type="binding site" evidence="6 8">
    <location>
        <begin position="21"/>
        <end position="22"/>
    </location>
    <ligand>
        <name>substrate</name>
    </ligand>
</feature>
<comment type="function">
    <text evidence="6 10">Catalyzes the interconversion of 2-phosphoglycerate and 3-phosphoglycerate.</text>
</comment>
<feature type="binding site" evidence="6 8">
    <location>
        <begin position="87"/>
        <end position="90"/>
    </location>
    <ligand>
        <name>substrate</name>
    </ligand>
</feature>
<comment type="pathway">
    <text evidence="6 10">Carbohydrate degradation; glycolysis; pyruvate from D-glyceraldehyde 3-phosphate: step 3/5.</text>
</comment>
<dbReference type="CDD" id="cd07067">
    <property type="entry name" value="HP_PGM_like"/>
    <property type="match status" value="1"/>
</dbReference>
<feature type="active site" description="Proton donor/acceptor" evidence="6 7">
    <location>
        <position position="87"/>
    </location>
</feature>
<dbReference type="PIRSF" id="PIRSF000709">
    <property type="entry name" value="6PFK_2-Ptase"/>
    <property type="match status" value="1"/>
</dbReference>
<dbReference type="GO" id="GO:0004619">
    <property type="term" value="F:phosphoglycerate mutase activity"/>
    <property type="evidence" value="ECO:0007669"/>
    <property type="project" value="UniProtKB-UniRule"/>
</dbReference>
<dbReference type="InterPro" id="IPR001345">
    <property type="entry name" value="PG/BPGM_mutase_AS"/>
</dbReference>
<comment type="similarity">
    <text evidence="2 6">Belongs to the phosphoglycerate mutase family. BPG-dependent PGAM subfamily.</text>
</comment>
<sequence length="234" mass="27008">MRQLVLLRHGQSTWNRENRFTGWTDVDLSEQGHREAERAAEQLRRHHLAPSICYTSYLRRAIRTLWIVQEQCDWMWLPTRAHWRLNERHYGALQGLNKAEAARDVGEAQVHLWRRSFDVAPPPLPDGDTRLPDQEARYRAIGKEAMPRAESLKDTIARTLPYWEEAIAPALRAGQTPLVVAHGNSLRGLVKYLDGIADDAIVDLEIPTGQPLVYELDDALHPLRHYYLRDLEDA</sequence>
<dbReference type="Proteomes" id="UP000197065">
    <property type="component" value="Unassembled WGS sequence"/>
</dbReference>
<dbReference type="InterPro" id="IPR029033">
    <property type="entry name" value="His_PPase_superfam"/>
</dbReference>
<dbReference type="GO" id="GO:0006094">
    <property type="term" value="P:gluconeogenesis"/>
    <property type="evidence" value="ECO:0007669"/>
    <property type="project" value="UniProtKB-UniRule"/>
</dbReference>
<evidence type="ECO:0000256" key="10">
    <source>
        <dbReference type="RuleBase" id="RU004512"/>
    </source>
</evidence>
<dbReference type="FunFam" id="3.40.50.1240:FF:000003">
    <property type="entry name" value="2,3-bisphosphoglycerate-dependent phosphoglycerate mutase"/>
    <property type="match status" value="1"/>
</dbReference>
<evidence type="ECO:0000256" key="5">
    <source>
        <dbReference type="ARBA" id="ARBA00023235"/>
    </source>
</evidence>
<evidence type="ECO:0000256" key="9">
    <source>
        <dbReference type="PIRSR" id="PIRSR613078-3"/>
    </source>
</evidence>
<dbReference type="UniPathway" id="UPA00109">
    <property type="reaction ID" value="UER00186"/>
</dbReference>
<dbReference type="NCBIfam" id="NF010713">
    <property type="entry name" value="PRK14115.1"/>
    <property type="match status" value="1"/>
</dbReference>
<protein>
    <recommendedName>
        <fullName evidence="6 10">2,3-bisphosphoglycerate-dependent phosphoglycerate mutase</fullName>
        <shortName evidence="6">BPG-dependent PGAM</shortName>
        <shortName evidence="6">PGAM</shortName>
        <shortName evidence="6">Phosphoglyceromutase</shortName>
        <shortName evidence="6">dPGM</shortName>
        <ecNumber evidence="6 10">5.4.2.11</ecNumber>
    </recommendedName>
</protein>
<accession>A0A212RS33</accession>
<evidence type="ECO:0000256" key="6">
    <source>
        <dbReference type="HAMAP-Rule" id="MF_01039"/>
    </source>
</evidence>
<dbReference type="NCBIfam" id="TIGR01258">
    <property type="entry name" value="pgm_1"/>
    <property type="match status" value="1"/>
</dbReference>
<dbReference type="InterPro" id="IPR005952">
    <property type="entry name" value="Phosphogly_mut1"/>
</dbReference>
<dbReference type="RefSeq" id="WP_088562451.1">
    <property type="nucleotide sequence ID" value="NZ_FYEH01000013.1"/>
</dbReference>
<evidence type="ECO:0000313" key="11">
    <source>
        <dbReference type="EMBL" id="SNB75272.1"/>
    </source>
</evidence>
<dbReference type="InterPro" id="IPR013078">
    <property type="entry name" value="His_Pase_superF_clade-1"/>
</dbReference>
<evidence type="ECO:0000256" key="7">
    <source>
        <dbReference type="PIRSR" id="PIRSR613078-1"/>
    </source>
</evidence>
<dbReference type="OrthoDB" id="9781415at2"/>
<feature type="binding site" evidence="6 8">
    <location>
        <position position="98"/>
    </location>
    <ligand>
        <name>substrate</name>
    </ligand>
</feature>
<evidence type="ECO:0000256" key="3">
    <source>
        <dbReference type="ARBA" id="ARBA00022432"/>
    </source>
</evidence>
<dbReference type="Pfam" id="PF00300">
    <property type="entry name" value="His_Phos_1"/>
    <property type="match status" value="2"/>
</dbReference>
<keyword evidence="12" id="KW-1185">Reference proteome</keyword>
<dbReference type="EMBL" id="FYEH01000013">
    <property type="protein sequence ID" value="SNB75272.1"/>
    <property type="molecule type" value="Genomic_DNA"/>
</dbReference>
<evidence type="ECO:0000256" key="2">
    <source>
        <dbReference type="ARBA" id="ARBA00006717"/>
    </source>
</evidence>
<name>A0A212RS33_9PROT</name>
<keyword evidence="3 6" id="KW-0312">Gluconeogenesis</keyword>
<evidence type="ECO:0000256" key="1">
    <source>
        <dbReference type="ARBA" id="ARBA00000380"/>
    </source>
</evidence>
<keyword evidence="5 6" id="KW-0413">Isomerase</keyword>
<proteinExistence type="inferred from homology"/>
<dbReference type="HAMAP" id="MF_01039">
    <property type="entry name" value="PGAM_GpmA"/>
    <property type="match status" value="1"/>
</dbReference>
<dbReference type="EC" id="5.4.2.11" evidence="6 10"/>
<keyword evidence="4 6" id="KW-0324">Glycolysis</keyword>
<evidence type="ECO:0000256" key="4">
    <source>
        <dbReference type="ARBA" id="ARBA00023152"/>
    </source>
</evidence>
<feature type="binding site" evidence="6 8">
    <location>
        <begin position="8"/>
        <end position="15"/>
    </location>
    <ligand>
        <name>substrate</name>
    </ligand>
</feature>
<comment type="catalytic activity">
    <reaction evidence="1 6 10">
        <text>(2R)-2-phosphoglycerate = (2R)-3-phosphoglycerate</text>
        <dbReference type="Rhea" id="RHEA:15901"/>
        <dbReference type="ChEBI" id="CHEBI:58272"/>
        <dbReference type="ChEBI" id="CHEBI:58289"/>
        <dbReference type="EC" id="5.4.2.11"/>
    </reaction>
</comment>
<evidence type="ECO:0000256" key="8">
    <source>
        <dbReference type="PIRSR" id="PIRSR613078-2"/>
    </source>
</evidence>